<dbReference type="InParanoid" id="A0A251UB97"/>
<dbReference type="EMBL" id="CM007896">
    <property type="protein sequence ID" value="OTG20394.1"/>
    <property type="molecule type" value="Genomic_DNA"/>
</dbReference>
<dbReference type="GO" id="GO:0048367">
    <property type="term" value="P:shoot system development"/>
    <property type="evidence" value="ECO:0007669"/>
    <property type="project" value="InterPro"/>
</dbReference>
<reference evidence="2" key="2">
    <citation type="submission" date="2017-02" db="EMBL/GenBank/DDBJ databases">
        <title>Sunflower complete genome.</title>
        <authorList>
            <person name="Langlade N."/>
            <person name="Munos S."/>
        </authorList>
    </citation>
    <scope>NUCLEOTIDE SEQUENCE [LARGE SCALE GENOMIC DNA]</scope>
    <source>
        <tissue evidence="2">Leaves</tissue>
    </source>
</reference>
<evidence type="ECO:0000313" key="3">
    <source>
        <dbReference type="Proteomes" id="UP000215914"/>
    </source>
</evidence>
<evidence type="ECO:0000313" key="2">
    <source>
        <dbReference type="EMBL" id="OTG20394.1"/>
    </source>
</evidence>
<name>A0A251UB97_HELAN</name>
<dbReference type="Gramene" id="mRNA:HanXRQr2_Chr07g0294771">
    <property type="protein sequence ID" value="CDS:HanXRQr2_Chr07g0294771.1"/>
    <property type="gene ID" value="HanXRQr2_Chr07g0294771"/>
</dbReference>
<dbReference type="EMBL" id="MNCJ02000322">
    <property type="protein sequence ID" value="KAF5798597.1"/>
    <property type="molecule type" value="Genomic_DNA"/>
</dbReference>
<accession>A0A251UB97</accession>
<organism evidence="2 3">
    <name type="scientific">Helianthus annuus</name>
    <name type="common">Common sunflower</name>
    <dbReference type="NCBI Taxonomy" id="4232"/>
    <lineage>
        <taxon>Eukaryota</taxon>
        <taxon>Viridiplantae</taxon>
        <taxon>Streptophyta</taxon>
        <taxon>Embryophyta</taxon>
        <taxon>Tracheophyta</taxon>
        <taxon>Spermatophyta</taxon>
        <taxon>Magnoliopsida</taxon>
        <taxon>eudicotyledons</taxon>
        <taxon>Gunneridae</taxon>
        <taxon>Pentapetalae</taxon>
        <taxon>asterids</taxon>
        <taxon>campanulids</taxon>
        <taxon>Asterales</taxon>
        <taxon>Asteraceae</taxon>
        <taxon>Asteroideae</taxon>
        <taxon>Heliantheae alliance</taxon>
        <taxon>Heliantheae</taxon>
        <taxon>Helianthus</taxon>
    </lineage>
</organism>
<dbReference type="InterPro" id="IPR004320">
    <property type="entry name" value="BPS1_pln"/>
</dbReference>
<dbReference type="OMA" id="PFAESIC"/>
<dbReference type="PANTHER" id="PTHR33070:SF109">
    <property type="entry name" value="DOMAIN PROTEIN, PUTATIVE (DUF241)-RELATED"/>
    <property type="match status" value="1"/>
</dbReference>
<reference evidence="1" key="3">
    <citation type="submission" date="2020-06" db="EMBL/GenBank/DDBJ databases">
        <title>Helianthus annuus Genome sequencing and assembly Release 2.</title>
        <authorList>
            <person name="Gouzy J."/>
            <person name="Langlade N."/>
            <person name="Munos S."/>
        </authorList>
    </citation>
    <scope>NUCLEOTIDE SEQUENCE</scope>
    <source>
        <tissue evidence="1">Leaves</tissue>
    </source>
</reference>
<dbReference type="Pfam" id="PF03087">
    <property type="entry name" value="BPS1"/>
    <property type="match status" value="1"/>
</dbReference>
<dbReference type="AlphaFoldDB" id="A0A251UB97"/>
<evidence type="ECO:0000313" key="1">
    <source>
        <dbReference type="EMBL" id="KAF5798597.1"/>
    </source>
</evidence>
<dbReference type="GO" id="GO:0048364">
    <property type="term" value="P:root development"/>
    <property type="evidence" value="ECO:0007669"/>
    <property type="project" value="InterPro"/>
</dbReference>
<protein>
    <submittedName>
        <fullName evidence="2">Uncharacterized protein</fullName>
    </submittedName>
</protein>
<proteinExistence type="predicted"/>
<dbReference type="PANTHER" id="PTHR33070">
    <property type="entry name" value="OS06G0725500 PROTEIN"/>
    <property type="match status" value="1"/>
</dbReference>
<dbReference type="OrthoDB" id="1701699at2759"/>
<keyword evidence="3" id="KW-1185">Reference proteome</keyword>
<reference evidence="1 3" key="1">
    <citation type="journal article" date="2017" name="Nature">
        <title>The sunflower genome provides insights into oil metabolism, flowering and Asterid evolution.</title>
        <authorList>
            <person name="Badouin H."/>
            <person name="Gouzy J."/>
            <person name="Grassa C.J."/>
            <person name="Murat F."/>
            <person name="Staton S.E."/>
            <person name="Cottret L."/>
            <person name="Lelandais-Briere C."/>
            <person name="Owens G.L."/>
            <person name="Carrere S."/>
            <person name="Mayjonade B."/>
            <person name="Legrand L."/>
            <person name="Gill N."/>
            <person name="Kane N.C."/>
            <person name="Bowers J.E."/>
            <person name="Hubner S."/>
            <person name="Bellec A."/>
            <person name="Berard A."/>
            <person name="Berges H."/>
            <person name="Blanchet N."/>
            <person name="Boniface M.C."/>
            <person name="Brunel D."/>
            <person name="Catrice O."/>
            <person name="Chaidir N."/>
            <person name="Claudel C."/>
            <person name="Donnadieu C."/>
            <person name="Faraut T."/>
            <person name="Fievet G."/>
            <person name="Helmstetter N."/>
            <person name="King M."/>
            <person name="Knapp S.J."/>
            <person name="Lai Z."/>
            <person name="Le Paslier M.C."/>
            <person name="Lippi Y."/>
            <person name="Lorenzon L."/>
            <person name="Mandel J.R."/>
            <person name="Marage G."/>
            <person name="Marchand G."/>
            <person name="Marquand E."/>
            <person name="Bret-Mestries E."/>
            <person name="Morien E."/>
            <person name="Nambeesan S."/>
            <person name="Nguyen T."/>
            <person name="Pegot-Espagnet P."/>
            <person name="Pouilly N."/>
            <person name="Raftis F."/>
            <person name="Sallet E."/>
            <person name="Schiex T."/>
            <person name="Thomas J."/>
            <person name="Vandecasteele C."/>
            <person name="Vares D."/>
            <person name="Vear F."/>
            <person name="Vautrin S."/>
            <person name="Crespi M."/>
            <person name="Mangin B."/>
            <person name="Burke J.M."/>
            <person name="Salse J."/>
            <person name="Munos S."/>
            <person name="Vincourt P."/>
            <person name="Rieseberg L.H."/>
            <person name="Langlade N.B."/>
        </authorList>
    </citation>
    <scope>NUCLEOTIDE SEQUENCE [LARGE SCALE GENOMIC DNA]</scope>
    <source>
        <strain evidence="3">cv. SF193</strain>
        <tissue evidence="1">Leaves</tissue>
    </source>
</reference>
<gene>
    <name evidence="2" type="ORF">HannXRQ_Chr07g0192591</name>
    <name evidence="1" type="ORF">HanXRQr2_Chr07g0294771</name>
</gene>
<sequence length="274" mass="31069">MVIFPKPRTRGKVISIIRLPCISFSISLRIELEINATKTAVAASKSSTASKPFAESICSGLSELAERYKCMCDQLSSSTTRDLISSDQDKKWVEELIDVSLNLLDVCGNTWDMVTLFKEQVRDLHCALRRRKCENGSMKYKCFRKTMKKDVEMLVARLKQVNNMVIDSDNNQVAAEVKGVIEKTVIIFESLLLYLSTPTSKPSIWSSVVSKLIHKGKVACEDQTQEEKMQFAKSGLEKEETLLDSMETRLECIFRCLIRTRASLLNIISLHWNS</sequence>
<dbReference type="Proteomes" id="UP000215914">
    <property type="component" value="Chromosome 7"/>
</dbReference>